<dbReference type="PATRIC" id="fig|1339280.3.peg.1424"/>
<proteinExistence type="predicted"/>
<sequence>MSKIEDLVKWKTVETVTPNYPDGVIFIKEDTSVEFPLAMVAFPLGGHENGTKKQRERAKLIAAAPELLNALQGMLERFDYNDQAIYSFATKEIDAAKAAIKKAIE</sequence>
<accession>A0A015YFN3</accession>
<gene>
    <name evidence="1" type="ORF">M076_1476</name>
</gene>
<evidence type="ECO:0000313" key="1">
    <source>
        <dbReference type="EMBL" id="EXZ45265.1"/>
    </source>
</evidence>
<dbReference type="Proteomes" id="UP000022272">
    <property type="component" value="Unassembled WGS sequence"/>
</dbReference>
<name>A0A015YFN3_BACFG</name>
<reference evidence="1 2" key="1">
    <citation type="submission" date="2014-02" db="EMBL/GenBank/DDBJ databases">
        <authorList>
            <person name="Sears C."/>
            <person name="Carroll K."/>
            <person name="Sack B.R."/>
            <person name="Qadri F."/>
            <person name="Myers L.L."/>
            <person name="Chung G.-T."/>
            <person name="Escheverria P."/>
            <person name="Fraser C.M."/>
            <person name="Sadzewicz L."/>
            <person name="Shefchek K.A."/>
            <person name="Tallon L."/>
            <person name="Das S.P."/>
            <person name="Daugherty S."/>
            <person name="Mongodin E.F."/>
        </authorList>
    </citation>
    <scope>NUCLEOTIDE SEQUENCE [LARGE SCALE GENOMIC DNA]</scope>
    <source>
        <strain evidence="1 2">2-F-2 #4</strain>
    </source>
</reference>
<comment type="caution">
    <text evidence="1">The sequence shown here is derived from an EMBL/GenBank/DDBJ whole genome shotgun (WGS) entry which is preliminary data.</text>
</comment>
<dbReference type="EMBL" id="JGDM01000028">
    <property type="protein sequence ID" value="EXZ45265.1"/>
    <property type="molecule type" value="Genomic_DNA"/>
</dbReference>
<dbReference type="AlphaFoldDB" id="A0A015YFN3"/>
<organism evidence="1 2">
    <name type="scientific">Bacteroides fragilis str. 2-F-2 #4</name>
    <dbReference type="NCBI Taxonomy" id="1339280"/>
    <lineage>
        <taxon>Bacteria</taxon>
        <taxon>Pseudomonadati</taxon>
        <taxon>Bacteroidota</taxon>
        <taxon>Bacteroidia</taxon>
        <taxon>Bacteroidales</taxon>
        <taxon>Bacteroidaceae</taxon>
        <taxon>Bacteroides</taxon>
    </lineage>
</organism>
<dbReference type="RefSeq" id="WP_005797366.1">
    <property type="nucleotide sequence ID" value="NZ_JGDM01000028.1"/>
</dbReference>
<protein>
    <submittedName>
        <fullName evidence="1">Uncharacterized protein</fullName>
    </submittedName>
</protein>
<evidence type="ECO:0000313" key="2">
    <source>
        <dbReference type="Proteomes" id="UP000022272"/>
    </source>
</evidence>